<feature type="region of interest" description="Disordered" evidence="1">
    <location>
        <begin position="1"/>
        <end position="103"/>
    </location>
</feature>
<dbReference type="OrthoDB" id="3267892at2759"/>
<sequence length="241" mass="26433">MSAATPQSTMRPAKRVRRTATTVLSGDCDPRPSRDVLTSLLNGVPPYHAVEKEDERLVREEKKERTRERKKAKKEEKARKAAAKEANAPTGASAPNPRFTAPFTFAMPQPITAAGQTPLYRVRPAIHIATGQRSLSVTPPPMTPPPMLQSSPGSTPGPDDSSTTSRTSSKRPYTPDTDYDGRSASSMAPKARAERRKRAAAKKGWKGWVEGSPEPSEKLINLDTAVIFRERRTRSGRNFDA</sequence>
<feature type="compositionally biased region" description="Basic residues" evidence="1">
    <location>
        <begin position="193"/>
        <end position="205"/>
    </location>
</feature>
<evidence type="ECO:0000313" key="2">
    <source>
        <dbReference type="EMBL" id="TRM62176.1"/>
    </source>
</evidence>
<feature type="compositionally biased region" description="Low complexity" evidence="1">
    <location>
        <begin position="150"/>
        <end position="175"/>
    </location>
</feature>
<organism evidence="2 3">
    <name type="scientific">Schizophyllum amplum</name>
    <dbReference type="NCBI Taxonomy" id="97359"/>
    <lineage>
        <taxon>Eukaryota</taxon>
        <taxon>Fungi</taxon>
        <taxon>Dikarya</taxon>
        <taxon>Basidiomycota</taxon>
        <taxon>Agaricomycotina</taxon>
        <taxon>Agaricomycetes</taxon>
        <taxon>Agaricomycetidae</taxon>
        <taxon>Agaricales</taxon>
        <taxon>Schizophyllaceae</taxon>
        <taxon>Schizophyllum</taxon>
    </lineage>
</organism>
<gene>
    <name evidence="2" type="ORF">BD626DRAFT_57735</name>
</gene>
<feature type="compositionally biased region" description="Pro residues" evidence="1">
    <location>
        <begin position="138"/>
        <end position="147"/>
    </location>
</feature>
<protein>
    <submittedName>
        <fullName evidence="2">Uncharacterized protein</fullName>
    </submittedName>
</protein>
<feature type="region of interest" description="Disordered" evidence="1">
    <location>
        <begin position="131"/>
        <end position="216"/>
    </location>
</feature>
<feature type="compositionally biased region" description="Basic and acidic residues" evidence="1">
    <location>
        <begin position="49"/>
        <end position="83"/>
    </location>
</feature>
<reference evidence="2 3" key="1">
    <citation type="journal article" date="2019" name="New Phytol.">
        <title>Comparative genomics reveals unique wood-decay strategies and fruiting body development in the Schizophyllaceae.</title>
        <authorList>
            <person name="Almasi E."/>
            <person name="Sahu N."/>
            <person name="Krizsan K."/>
            <person name="Balint B."/>
            <person name="Kovacs G.M."/>
            <person name="Kiss B."/>
            <person name="Cseklye J."/>
            <person name="Drula E."/>
            <person name="Henrissat B."/>
            <person name="Nagy I."/>
            <person name="Chovatia M."/>
            <person name="Adam C."/>
            <person name="LaButti K."/>
            <person name="Lipzen A."/>
            <person name="Riley R."/>
            <person name="Grigoriev I.V."/>
            <person name="Nagy L.G."/>
        </authorList>
    </citation>
    <scope>NUCLEOTIDE SEQUENCE [LARGE SCALE GENOMIC DNA]</scope>
    <source>
        <strain evidence="2 3">NL-1724</strain>
    </source>
</reference>
<accession>A0A550CBW3</accession>
<evidence type="ECO:0000313" key="3">
    <source>
        <dbReference type="Proteomes" id="UP000320762"/>
    </source>
</evidence>
<name>A0A550CBW3_9AGAR</name>
<comment type="caution">
    <text evidence="2">The sequence shown here is derived from an EMBL/GenBank/DDBJ whole genome shotgun (WGS) entry which is preliminary data.</text>
</comment>
<dbReference type="AlphaFoldDB" id="A0A550CBW3"/>
<dbReference type="Proteomes" id="UP000320762">
    <property type="component" value="Unassembled WGS sequence"/>
</dbReference>
<proteinExistence type="predicted"/>
<evidence type="ECO:0000256" key="1">
    <source>
        <dbReference type="SAM" id="MobiDB-lite"/>
    </source>
</evidence>
<dbReference type="EMBL" id="VDMD01000013">
    <property type="protein sequence ID" value="TRM62176.1"/>
    <property type="molecule type" value="Genomic_DNA"/>
</dbReference>
<feature type="compositionally biased region" description="Polar residues" evidence="1">
    <location>
        <begin position="1"/>
        <end position="10"/>
    </location>
</feature>
<dbReference type="STRING" id="97359.A0A550CBW3"/>
<keyword evidence="3" id="KW-1185">Reference proteome</keyword>